<feature type="compositionally biased region" description="Polar residues" evidence="1">
    <location>
        <begin position="12"/>
        <end position="21"/>
    </location>
</feature>
<sequence>MNPEEAMRLTENLETSNNTKNTDFERRKAANTLGKEQLNDMQTKLDSVNKLLKKQVSFAKEVEAIETDEERYEEEDVNYIGGFQRFENQSGNRNFYGNSQRSNFNQNSRYQKPFSNKNYNNNKNLNNSFYQNHPPSTQIGAMLDSVPTH</sequence>
<accession>A0A6J0N715</accession>
<reference evidence="2" key="1">
    <citation type="journal article" date="2019" name="Database">
        <title>The radish genome database (RadishGD): an integrated information resource for radish genomics.</title>
        <authorList>
            <person name="Yu H.J."/>
            <person name="Baek S."/>
            <person name="Lee Y.J."/>
            <person name="Cho A."/>
            <person name="Mun J.H."/>
        </authorList>
    </citation>
    <scope>NUCLEOTIDE SEQUENCE [LARGE SCALE GENOMIC DNA]</scope>
    <source>
        <strain evidence="2">cv. WK10039</strain>
    </source>
</reference>
<proteinExistence type="predicted"/>
<reference evidence="3" key="2">
    <citation type="submission" date="2025-08" db="UniProtKB">
        <authorList>
            <consortium name="RefSeq"/>
        </authorList>
    </citation>
    <scope>IDENTIFICATION</scope>
    <source>
        <tissue evidence="3">Leaf</tissue>
    </source>
</reference>
<dbReference type="GeneID" id="108850736"/>
<evidence type="ECO:0000313" key="2">
    <source>
        <dbReference type="Proteomes" id="UP000504610"/>
    </source>
</evidence>
<evidence type="ECO:0000313" key="3">
    <source>
        <dbReference type="RefSeq" id="XP_018479718.1"/>
    </source>
</evidence>
<dbReference type="Proteomes" id="UP000504610">
    <property type="component" value="Chromosome 6"/>
</dbReference>
<dbReference type="RefSeq" id="XP_018479718.1">
    <property type="nucleotide sequence ID" value="XM_018624216.1"/>
</dbReference>
<dbReference type="KEGG" id="rsz:108850736"/>
<organism evidence="2 3">
    <name type="scientific">Raphanus sativus</name>
    <name type="common">Radish</name>
    <name type="synonym">Raphanus raphanistrum var. sativus</name>
    <dbReference type="NCBI Taxonomy" id="3726"/>
    <lineage>
        <taxon>Eukaryota</taxon>
        <taxon>Viridiplantae</taxon>
        <taxon>Streptophyta</taxon>
        <taxon>Embryophyta</taxon>
        <taxon>Tracheophyta</taxon>
        <taxon>Spermatophyta</taxon>
        <taxon>Magnoliopsida</taxon>
        <taxon>eudicotyledons</taxon>
        <taxon>Gunneridae</taxon>
        <taxon>Pentapetalae</taxon>
        <taxon>rosids</taxon>
        <taxon>malvids</taxon>
        <taxon>Brassicales</taxon>
        <taxon>Brassicaceae</taxon>
        <taxon>Brassiceae</taxon>
        <taxon>Raphanus</taxon>
    </lineage>
</organism>
<gene>
    <name evidence="3" type="primary">LOC108850736</name>
</gene>
<name>A0A6J0N715_RAPSA</name>
<protein>
    <submittedName>
        <fullName evidence="3">Uncharacterized protein LOC108850736</fullName>
    </submittedName>
</protein>
<dbReference type="AlphaFoldDB" id="A0A6J0N715"/>
<feature type="compositionally biased region" description="Polar residues" evidence="1">
    <location>
        <begin position="88"/>
        <end position="97"/>
    </location>
</feature>
<evidence type="ECO:0000256" key="1">
    <source>
        <dbReference type="SAM" id="MobiDB-lite"/>
    </source>
</evidence>
<feature type="region of interest" description="Disordered" evidence="1">
    <location>
        <begin position="88"/>
        <end position="115"/>
    </location>
</feature>
<feature type="compositionally biased region" description="Low complexity" evidence="1">
    <location>
        <begin position="98"/>
        <end position="115"/>
    </location>
</feature>
<feature type="region of interest" description="Disordered" evidence="1">
    <location>
        <begin position="1"/>
        <end position="21"/>
    </location>
</feature>
<keyword evidence="2" id="KW-1185">Reference proteome</keyword>